<reference evidence="1 2" key="1">
    <citation type="submission" date="2018-01" db="EMBL/GenBank/DDBJ databases">
        <title>Complete genome sequence of Bacteriovorax stolpii DSM12778.</title>
        <authorList>
            <person name="Tang B."/>
            <person name="Chang J."/>
        </authorList>
    </citation>
    <scope>NUCLEOTIDE SEQUENCE [LARGE SCALE GENOMIC DNA]</scope>
    <source>
        <strain evidence="1 2">DSM 12778</strain>
    </source>
</reference>
<evidence type="ECO:0000313" key="1">
    <source>
        <dbReference type="EMBL" id="AUN99095.1"/>
    </source>
</evidence>
<name>A0A2K9NVK7_BACTC</name>
<sequence length="395" mass="43911">MCFRSLLVLLFIFFGAKNIYAQTECIVVSGFSRDSNGSFYKAKEYLDKYKHCKIVSKWSDVNPTSVPGSDVFIMQLSHGLEGGVASLDSGDTPPEKIFDKINDLSSKYKLGVYVESCFSGDLLGKFLTSPEYVQKNTCLMTASVLNRESYGGDKSNVKLLLSQEKEFTLSSFFQNHMRQGLISGASWENSGFLDLMLNASVNLNLERMINDLLAAPSDLKCKTTKTVPTGVKAICNGLSGKEVTSIASLVLSEELNAQYPPETRALFQTKKYKAGMVKVLTDMPYFKANSKIKSIVSQCMKSKTPVTCITENTLPGDCSLKNENVKKDLGKALLGVHPDIRFGVFDLGMENDPAAMLYHFSQFSLRNEISMSKNDQVRREACDSFKISWQTEKRP</sequence>
<organism evidence="1 2">
    <name type="scientific">Bacteriovorax stolpii</name>
    <name type="common">Bdellovibrio stolpii</name>
    <dbReference type="NCBI Taxonomy" id="960"/>
    <lineage>
        <taxon>Bacteria</taxon>
        <taxon>Pseudomonadati</taxon>
        <taxon>Bdellovibrionota</taxon>
        <taxon>Bacteriovoracia</taxon>
        <taxon>Bacteriovoracales</taxon>
        <taxon>Bacteriovoracaceae</taxon>
        <taxon>Bacteriovorax</taxon>
    </lineage>
</organism>
<proteinExistence type="predicted"/>
<dbReference type="KEGG" id="bsto:C0V70_13490"/>
<accession>A0A2K9NVK7</accession>
<gene>
    <name evidence="1" type="ORF">C0V70_13490</name>
</gene>
<dbReference type="AlphaFoldDB" id="A0A2K9NVK7"/>
<dbReference type="Proteomes" id="UP000235584">
    <property type="component" value="Chromosome"/>
</dbReference>
<evidence type="ECO:0000313" key="2">
    <source>
        <dbReference type="Proteomes" id="UP000235584"/>
    </source>
</evidence>
<dbReference type="EMBL" id="CP025704">
    <property type="protein sequence ID" value="AUN99095.1"/>
    <property type="molecule type" value="Genomic_DNA"/>
</dbReference>
<protein>
    <submittedName>
        <fullName evidence="1">Uncharacterized protein</fullName>
    </submittedName>
</protein>
<dbReference type="RefSeq" id="WP_102244386.1">
    <property type="nucleotide sequence ID" value="NZ_CP025704.1"/>
</dbReference>
<keyword evidence="2" id="KW-1185">Reference proteome</keyword>